<organism evidence="3 4">
    <name type="scientific">Bacillus smithii 7_3_47FAA</name>
    <dbReference type="NCBI Taxonomy" id="665952"/>
    <lineage>
        <taxon>Bacteria</taxon>
        <taxon>Bacillati</taxon>
        <taxon>Bacillota</taxon>
        <taxon>Bacilli</taxon>
        <taxon>Bacillales</taxon>
        <taxon>Bacillaceae</taxon>
        <taxon>Bacillus</taxon>
    </lineage>
</organism>
<evidence type="ECO:0000259" key="2">
    <source>
        <dbReference type="Pfam" id="PF01464"/>
    </source>
</evidence>
<proteinExistence type="inferred from homology"/>
<dbReference type="PANTHER" id="PTHR37423">
    <property type="entry name" value="SOLUBLE LYTIC MUREIN TRANSGLYCOSYLASE-RELATED"/>
    <property type="match status" value="1"/>
</dbReference>
<dbReference type="EMBL" id="ACWF01000068">
    <property type="protein sequence ID" value="EHL78478.1"/>
    <property type="molecule type" value="Genomic_DNA"/>
</dbReference>
<dbReference type="AlphaFoldDB" id="G9QK16"/>
<evidence type="ECO:0000313" key="3">
    <source>
        <dbReference type="EMBL" id="EHL78478.1"/>
    </source>
</evidence>
<reference evidence="3 4" key="1">
    <citation type="submission" date="2011-09" db="EMBL/GenBank/DDBJ databases">
        <title>The Genome Sequence of Bacillus smithii 7_3_47FAA.</title>
        <authorList>
            <consortium name="The Broad Institute Genome Sequencing Platform"/>
            <person name="Earl A."/>
            <person name="Ward D."/>
            <person name="Feldgarden M."/>
            <person name="Gevers D."/>
            <person name="Daigneault M."/>
            <person name="Strauss J."/>
            <person name="Allen-Vercoe E."/>
            <person name="Young S.K."/>
            <person name="Zeng Q."/>
            <person name="Gargeya S."/>
            <person name="Fitzgerald M."/>
            <person name="Haas B."/>
            <person name="Abouelleil A."/>
            <person name="Alvarado L."/>
            <person name="Arachchi H.M."/>
            <person name="Berlin A."/>
            <person name="Brown A."/>
            <person name="Chapman S.B."/>
            <person name="Chen Z."/>
            <person name="Dunbar C."/>
            <person name="Freedman E."/>
            <person name="Gearin G."/>
            <person name="Goldberg J."/>
            <person name="Griggs A."/>
            <person name="Gujja S."/>
            <person name="Heiman D."/>
            <person name="Howarth C."/>
            <person name="Larson L."/>
            <person name="Lui A."/>
            <person name="MacDonald P.J.P."/>
            <person name="Montmayeur A."/>
            <person name="Murphy C."/>
            <person name="Neiman D."/>
            <person name="Pearson M."/>
            <person name="Priest M."/>
            <person name="Roberts A."/>
            <person name="Saif S."/>
            <person name="Shea T."/>
            <person name="Shenoy N."/>
            <person name="Sisk P."/>
            <person name="Stolte C."/>
            <person name="Sykes S."/>
            <person name="Wortman J."/>
            <person name="Nusbaum C."/>
            <person name="Birren B."/>
        </authorList>
    </citation>
    <scope>NUCLEOTIDE SEQUENCE [LARGE SCALE GENOMIC DNA]</scope>
    <source>
        <strain evidence="3 4">7_3_47FAA</strain>
    </source>
</reference>
<keyword evidence="4" id="KW-1185">Reference proteome</keyword>
<dbReference type="InterPro" id="IPR023346">
    <property type="entry name" value="Lysozyme-like_dom_sf"/>
</dbReference>
<dbReference type="Proteomes" id="UP000011747">
    <property type="component" value="Unassembled WGS sequence"/>
</dbReference>
<evidence type="ECO:0000313" key="4">
    <source>
        <dbReference type="Proteomes" id="UP000011747"/>
    </source>
</evidence>
<dbReference type="Gene3D" id="1.10.530.10">
    <property type="match status" value="1"/>
</dbReference>
<dbReference type="GO" id="GO:0016020">
    <property type="term" value="C:membrane"/>
    <property type="evidence" value="ECO:0007669"/>
    <property type="project" value="InterPro"/>
</dbReference>
<sequence>MVNNNWLGLITQLNTLGNIASSPVQSMSSQTLFQEEPLNSFGTIFQEALKEGLEIIEDYENHHSAPPLITKPGADMIASTDDSSVKTDFDEYITKAAETYHVPKKLIQAVIRQESNFNPNAVSPAGAMGLMQLMPATARSLGVSNPMDPEENIFGGTKYLRQLLDRFDNNIELALAAYNAGPGNVEKYGGIPPFQETENYVRNIAQHFYA</sequence>
<dbReference type="InterPro" id="IPR000189">
    <property type="entry name" value="Transglyc_AS"/>
</dbReference>
<accession>G9QK16</accession>
<comment type="caution">
    <text evidence="3">The sequence shown here is derived from an EMBL/GenBank/DDBJ whole genome shotgun (WGS) entry which is preliminary data.</text>
</comment>
<dbReference type="PANTHER" id="PTHR37423:SF2">
    <property type="entry name" value="MEMBRANE-BOUND LYTIC MUREIN TRANSGLYCOSYLASE C"/>
    <property type="match status" value="1"/>
</dbReference>
<dbReference type="SUPFAM" id="SSF53955">
    <property type="entry name" value="Lysozyme-like"/>
    <property type="match status" value="1"/>
</dbReference>
<dbReference type="Pfam" id="PF01464">
    <property type="entry name" value="SLT"/>
    <property type="match status" value="1"/>
</dbReference>
<gene>
    <name evidence="3" type="ORF">HMPREF1015_01555</name>
</gene>
<dbReference type="RefSeq" id="WP_003353649.1">
    <property type="nucleotide sequence ID" value="NZ_JH414748.1"/>
</dbReference>
<dbReference type="PROSITE" id="PS00922">
    <property type="entry name" value="TRANSGLYCOSYLASE"/>
    <property type="match status" value="1"/>
</dbReference>
<protein>
    <recommendedName>
        <fullName evidence="2">Transglycosylase SLT domain-containing protein</fullName>
    </recommendedName>
</protein>
<evidence type="ECO:0000256" key="1">
    <source>
        <dbReference type="ARBA" id="ARBA00007734"/>
    </source>
</evidence>
<dbReference type="GO" id="GO:0008933">
    <property type="term" value="F:peptidoglycan lytic transglycosylase activity"/>
    <property type="evidence" value="ECO:0007669"/>
    <property type="project" value="InterPro"/>
</dbReference>
<dbReference type="InterPro" id="IPR008258">
    <property type="entry name" value="Transglycosylase_SLT_dom_1"/>
</dbReference>
<dbReference type="GO" id="GO:0000270">
    <property type="term" value="P:peptidoglycan metabolic process"/>
    <property type="evidence" value="ECO:0007669"/>
    <property type="project" value="InterPro"/>
</dbReference>
<dbReference type="PATRIC" id="fig|665952.3.peg.1338"/>
<comment type="similarity">
    <text evidence="1">Belongs to the transglycosylase Slt family.</text>
</comment>
<name>G9QK16_9BACI</name>
<dbReference type="HOGENOM" id="CLU_065765_4_4_9"/>
<feature type="domain" description="Transglycosylase SLT" evidence="2">
    <location>
        <begin position="91"/>
        <end position="200"/>
    </location>
</feature>
<dbReference type="CDD" id="cd00254">
    <property type="entry name" value="LT-like"/>
    <property type="match status" value="1"/>
</dbReference>